<feature type="transmembrane region" description="Helical" evidence="8">
    <location>
        <begin position="70"/>
        <end position="87"/>
    </location>
</feature>
<organism evidence="9 10">
    <name type="scientific">Nocardiopsis mangrovi</name>
    <dbReference type="NCBI Taxonomy" id="1179818"/>
    <lineage>
        <taxon>Bacteria</taxon>
        <taxon>Bacillati</taxon>
        <taxon>Actinomycetota</taxon>
        <taxon>Actinomycetes</taxon>
        <taxon>Streptosporangiales</taxon>
        <taxon>Nocardiopsidaceae</taxon>
        <taxon>Nocardiopsis</taxon>
    </lineage>
</organism>
<evidence type="ECO:0000256" key="7">
    <source>
        <dbReference type="ARBA" id="ARBA00023136"/>
    </source>
</evidence>
<evidence type="ECO:0000313" key="10">
    <source>
        <dbReference type="Proteomes" id="UP001595923"/>
    </source>
</evidence>
<evidence type="ECO:0000256" key="1">
    <source>
        <dbReference type="ARBA" id="ARBA00004651"/>
    </source>
</evidence>
<comment type="subcellular location">
    <subcellularLocation>
        <location evidence="1">Cell membrane</location>
        <topology evidence="1">Multi-pass membrane protein</topology>
    </subcellularLocation>
</comment>
<comment type="caution">
    <text evidence="9">The sequence shown here is derived from an EMBL/GenBank/DDBJ whole genome shotgun (WGS) entry which is preliminary data.</text>
</comment>
<evidence type="ECO:0000313" key="9">
    <source>
        <dbReference type="EMBL" id="MFC4565271.1"/>
    </source>
</evidence>
<keyword evidence="6 8" id="KW-1133">Transmembrane helix</keyword>
<dbReference type="InterPro" id="IPR037294">
    <property type="entry name" value="ABC_BtuC-like"/>
</dbReference>
<evidence type="ECO:0000256" key="8">
    <source>
        <dbReference type="SAM" id="Phobius"/>
    </source>
</evidence>
<reference evidence="10" key="1">
    <citation type="journal article" date="2019" name="Int. J. Syst. Evol. Microbiol.">
        <title>The Global Catalogue of Microorganisms (GCM) 10K type strain sequencing project: providing services to taxonomists for standard genome sequencing and annotation.</title>
        <authorList>
            <consortium name="The Broad Institute Genomics Platform"/>
            <consortium name="The Broad Institute Genome Sequencing Center for Infectious Disease"/>
            <person name="Wu L."/>
            <person name="Ma J."/>
        </authorList>
    </citation>
    <scope>NUCLEOTIDE SEQUENCE [LARGE SCALE GENOMIC DNA]</scope>
    <source>
        <strain evidence="10">XZYJ18</strain>
    </source>
</reference>
<gene>
    <name evidence="9" type="ORF">ACFO4E_25740</name>
</gene>
<evidence type="ECO:0000256" key="4">
    <source>
        <dbReference type="ARBA" id="ARBA00022475"/>
    </source>
</evidence>
<dbReference type="PANTHER" id="PTHR30472:SF1">
    <property type="entry name" value="FE(3+) DICITRATE TRANSPORT SYSTEM PERMEASE PROTEIN FECC-RELATED"/>
    <property type="match status" value="1"/>
</dbReference>
<dbReference type="Proteomes" id="UP001595923">
    <property type="component" value="Unassembled WGS sequence"/>
</dbReference>
<evidence type="ECO:0000256" key="6">
    <source>
        <dbReference type="ARBA" id="ARBA00022989"/>
    </source>
</evidence>
<evidence type="ECO:0000256" key="5">
    <source>
        <dbReference type="ARBA" id="ARBA00022692"/>
    </source>
</evidence>
<feature type="transmembrane region" description="Helical" evidence="8">
    <location>
        <begin position="126"/>
        <end position="145"/>
    </location>
</feature>
<dbReference type="Gene3D" id="1.10.3470.10">
    <property type="entry name" value="ABC transporter involved in vitamin B12 uptake, BtuC"/>
    <property type="match status" value="1"/>
</dbReference>
<evidence type="ECO:0000256" key="3">
    <source>
        <dbReference type="ARBA" id="ARBA00022448"/>
    </source>
</evidence>
<keyword evidence="5 8" id="KW-0812">Transmembrane</keyword>
<keyword evidence="7 8" id="KW-0472">Membrane</keyword>
<dbReference type="CDD" id="cd06550">
    <property type="entry name" value="TM_ABC_iron-siderophores_like"/>
    <property type="match status" value="1"/>
</dbReference>
<dbReference type="PANTHER" id="PTHR30472">
    <property type="entry name" value="FERRIC ENTEROBACTIN TRANSPORT SYSTEM PERMEASE PROTEIN"/>
    <property type="match status" value="1"/>
</dbReference>
<feature type="transmembrane region" description="Helical" evidence="8">
    <location>
        <begin position="247"/>
        <end position="275"/>
    </location>
</feature>
<feature type="transmembrane region" description="Helical" evidence="8">
    <location>
        <begin position="99"/>
        <end position="120"/>
    </location>
</feature>
<evidence type="ECO:0000256" key="2">
    <source>
        <dbReference type="ARBA" id="ARBA00007935"/>
    </source>
</evidence>
<dbReference type="Pfam" id="PF01032">
    <property type="entry name" value="FecCD"/>
    <property type="match status" value="1"/>
</dbReference>
<accession>A0ABV9E2D0</accession>
<dbReference type="SUPFAM" id="SSF81345">
    <property type="entry name" value="ABC transporter involved in vitamin B12 uptake, BtuC"/>
    <property type="match status" value="1"/>
</dbReference>
<feature type="transmembrane region" description="Helical" evidence="8">
    <location>
        <begin position="205"/>
        <end position="226"/>
    </location>
</feature>
<keyword evidence="10" id="KW-1185">Reference proteome</keyword>
<keyword evidence="4" id="KW-1003">Cell membrane</keyword>
<name>A0ABV9E2D0_9ACTN</name>
<dbReference type="InterPro" id="IPR000522">
    <property type="entry name" value="ABC_transptr_permease_BtuC"/>
</dbReference>
<dbReference type="RefSeq" id="WP_378579060.1">
    <property type="nucleotide sequence ID" value="NZ_JBHSFQ010000035.1"/>
</dbReference>
<protein>
    <submittedName>
        <fullName evidence="9">FecCD family ABC transporter permease</fullName>
    </submittedName>
</protein>
<proteinExistence type="inferred from homology"/>
<feature type="transmembrane region" description="Helical" evidence="8">
    <location>
        <begin position="157"/>
        <end position="178"/>
    </location>
</feature>
<keyword evidence="3" id="KW-0813">Transport</keyword>
<comment type="similarity">
    <text evidence="2">Belongs to the binding-protein-dependent transport system permease family. FecCD subfamily.</text>
</comment>
<sequence length="341" mass="34712">MTELDVRAERRRPARVGGLVGALVVLVAVLVLSMAVGNRHIPLDEVVRLVGRPEEGETSAIVNGMRLSRTLFGLAVGVALGVAGALMQGLTRNPLADPGLLGVNAGAALGVVVTSGVFGVTALYGHIWFAFAGALAATVVVYLLGGLGQGGADPAKLALAGAAVSALLQSVIATMLLLDAATLDEYRFWAVGSLNVPDRGTLVQVLPFLAAGAALALATAPALNNLSLGDDVARSLGQNVRWVRVRGIAAITLLAGGATAVCGPIAFIGLVVPHIARALTGADHRWVLAYSAVLAPILLLAADAVGRVLGGRAEIHVGIVVAFVGAPFFIALVRRRGTPEL</sequence>
<feature type="transmembrane region" description="Helical" evidence="8">
    <location>
        <begin position="287"/>
        <end position="306"/>
    </location>
</feature>
<dbReference type="EMBL" id="JBHSFQ010000035">
    <property type="protein sequence ID" value="MFC4565271.1"/>
    <property type="molecule type" value="Genomic_DNA"/>
</dbReference>
<feature type="transmembrane region" description="Helical" evidence="8">
    <location>
        <begin position="313"/>
        <end position="333"/>
    </location>
</feature>
<feature type="transmembrane region" description="Helical" evidence="8">
    <location>
        <begin position="16"/>
        <end position="36"/>
    </location>
</feature>